<feature type="domain" description="Histidine kinase" evidence="11">
    <location>
        <begin position="296"/>
        <end position="491"/>
    </location>
</feature>
<dbReference type="InterPro" id="IPR036890">
    <property type="entry name" value="HATPase_C_sf"/>
</dbReference>
<name>A0A6A7RRL6_9PROT</name>
<feature type="region of interest" description="Disordered" evidence="9">
    <location>
        <begin position="1"/>
        <end position="46"/>
    </location>
</feature>
<keyword evidence="6 12" id="KW-0418">Kinase</keyword>
<dbReference type="SMART" id="SM00387">
    <property type="entry name" value="HATPase_c"/>
    <property type="match status" value="1"/>
</dbReference>
<dbReference type="PANTHER" id="PTHR24421:SF10">
    <property type="entry name" value="NITRATE_NITRITE SENSOR PROTEIN NARQ"/>
    <property type="match status" value="1"/>
</dbReference>
<dbReference type="InterPro" id="IPR011712">
    <property type="entry name" value="Sig_transdc_His_kin_sub3_dim/P"/>
</dbReference>
<evidence type="ECO:0000256" key="9">
    <source>
        <dbReference type="SAM" id="MobiDB-lite"/>
    </source>
</evidence>
<dbReference type="SUPFAM" id="SSF55874">
    <property type="entry name" value="ATPase domain of HSP90 chaperone/DNA topoisomerase II/histidine kinase"/>
    <property type="match status" value="1"/>
</dbReference>
<dbReference type="AlphaFoldDB" id="A0A6A7RRL6"/>
<dbReference type="Gene3D" id="1.20.5.1930">
    <property type="match status" value="1"/>
</dbReference>
<evidence type="ECO:0000256" key="2">
    <source>
        <dbReference type="ARBA" id="ARBA00012438"/>
    </source>
</evidence>
<evidence type="ECO:0000313" key="12">
    <source>
        <dbReference type="EMBL" id="MQM30203.1"/>
    </source>
</evidence>
<dbReference type="Gene3D" id="3.30.565.10">
    <property type="entry name" value="Histidine kinase-like ATPase, C-terminal domain"/>
    <property type="match status" value="1"/>
</dbReference>
<keyword evidence="10" id="KW-1133">Transmembrane helix</keyword>
<evidence type="ECO:0000259" key="11">
    <source>
        <dbReference type="PROSITE" id="PS50109"/>
    </source>
</evidence>
<dbReference type="Pfam" id="PF02518">
    <property type="entry name" value="HATPase_c"/>
    <property type="match status" value="1"/>
</dbReference>
<dbReference type="GO" id="GO:0016020">
    <property type="term" value="C:membrane"/>
    <property type="evidence" value="ECO:0007669"/>
    <property type="project" value="InterPro"/>
</dbReference>
<evidence type="ECO:0000256" key="8">
    <source>
        <dbReference type="ARBA" id="ARBA00023012"/>
    </source>
</evidence>
<dbReference type="GO" id="GO:0005524">
    <property type="term" value="F:ATP binding"/>
    <property type="evidence" value="ECO:0007669"/>
    <property type="project" value="UniProtKB-KW"/>
</dbReference>
<comment type="catalytic activity">
    <reaction evidence="1">
        <text>ATP + protein L-histidine = ADP + protein N-phospho-L-histidine.</text>
        <dbReference type="EC" id="2.7.13.3"/>
    </reaction>
</comment>
<dbReference type="CDD" id="cd19410">
    <property type="entry name" value="HK9-like_sensor"/>
    <property type="match status" value="1"/>
</dbReference>
<dbReference type="GO" id="GO:0046983">
    <property type="term" value="F:protein dimerization activity"/>
    <property type="evidence" value="ECO:0007669"/>
    <property type="project" value="InterPro"/>
</dbReference>
<gene>
    <name evidence="12" type="ORF">CRU78_06545</name>
</gene>
<dbReference type="Pfam" id="PF05227">
    <property type="entry name" value="CHASE3"/>
    <property type="match status" value="1"/>
</dbReference>
<comment type="caution">
    <text evidence="12">The sequence shown here is derived from an EMBL/GenBank/DDBJ whole genome shotgun (WGS) entry which is preliminary data.</text>
</comment>
<evidence type="ECO:0000256" key="6">
    <source>
        <dbReference type="ARBA" id="ARBA00022777"/>
    </source>
</evidence>
<reference evidence="12 13" key="1">
    <citation type="submission" date="2017-09" db="EMBL/GenBank/DDBJ databases">
        <title>Metagenomic Analysis Reveals Denitrifying Candidatus Accumulibacter and Flanking Population as a Source of N2O.</title>
        <authorList>
            <person name="Gao H."/>
            <person name="Mao Y."/>
            <person name="Zhao X."/>
            <person name="Liu W.-T."/>
            <person name="Zhang T."/>
            <person name="Wells G."/>
        </authorList>
    </citation>
    <scope>NUCLEOTIDE SEQUENCE [LARGE SCALE GENOMIC DNA]</scope>
    <source>
        <strain evidence="12">CANDO_2_IC</strain>
    </source>
</reference>
<dbReference type="Pfam" id="PF07730">
    <property type="entry name" value="HisKA_3"/>
    <property type="match status" value="1"/>
</dbReference>
<feature type="transmembrane region" description="Helical" evidence="10">
    <location>
        <begin position="57"/>
        <end position="79"/>
    </location>
</feature>
<evidence type="ECO:0000256" key="7">
    <source>
        <dbReference type="ARBA" id="ARBA00022840"/>
    </source>
</evidence>
<evidence type="ECO:0000256" key="10">
    <source>
        <dbReference type="SAM" id="Phobius"/>
    </source>
</evidence>
<protein>
    <recommendedName>
        <fullName evidence="2">histidine kinase</fullName>
        <ecNumber evidence="2">2.7.13.3</ecNumber>
    </recommendedName>
</protein>
<evidence type="ECO:0000256" key="4">
    <source>
        <dbReference type="ARBA" id="ARBA00022679"/>
    </source>
</evidence>
<accession>A0A6A7RRL6</accession>
<keyword evidence="8" id="KW-0902">Two-component regulatory system</keyword>
<evidence type="ECO:0000256" key="1">
    <source>
        <dbReference type="ARBA" id="ARBA00000085"/>
    </source>
</evidence>
<evidence type="ECO:0000256" key="3">
    <source>
        <dbReference type="ARBA" id="ARBA00022553"/>
    </source>
</evidence>
<dbReference type="PANTHER" id="PTHR24421">
    <property type="entry name" value="NITRATE/NITRITE SENSOR PROTEIN NARX-RELATED"/>
    <property type="match status" value="1"/>
</dbReference>
<organism evidence="12 13">
    <name type="scientific">Candidatus Accumulibacter phosphatis</name>
    <dbReference type="NCBI Taxonomy" id="327160"/>
    <lineage>
        <taxon>Bacteria</taxon>
        <taxon>Pseudomonadati</taxon>
        <taxon>Pseudomonadota</taxon>
        <taxon>Betaproteobacteria</taxon>
        <taxon>Candidatus Accumulibacter</taxon>
    </lineage>
</organism>
<dbReference type="InterPro" id="IPR005467">
    <property type="entry name" value="His_kinase_dom"/>
</dbReference>
<keyword evidence="4" id="KW-0808">Transferase</keyword>
<dbReference type="EMBL" id="PDHS01000141">
    <property type="protein sequence ID" value="MQM30203.1"/>
    <property type="molecule type" value="Genomic_DNA"/>
</dbReference>
<dbReference type="InterPro" id="IPR007891">
    <property type="entry name" value="CHASE3"/>
</dbReference>
<dbReference type="PROSITE" id="PS50109">
    <property type="entry name" value="HIS_KIN"/>
    <property type="match status" value="1"/>
</dbReference>
<dbReference type="InterPro" id="IPR003594">
    <property type="entry name" value="HATPase_dom"/>
</dbReference>
<dbReference type="CDD" id="cd16917">
    <property type="entry name" value="HATPase_UhpB-NarQ-NarX-like"/>
    <property type="match status" value="1"/>
</dbReference>
<dbReference type="GO" id="GO:0000155">
    <property type="term" value="F:phosphorelay sensor kinase activity"/>
    <property type="evidence" value="ECO:0007669"/>
    <property type="project" value="InterPro"/>
</dbReference>
<dbReference type="InterPro" id="IPR050482">
    <property type="entry name" value="Sensor_HK_TwoCompSys"/>
</dbReference>
<proteinExistence type="predicted"/>
<keyword evidence="10" id="KW-0472">Membrane</keyword>
<keyword evidence="5" id="KW-0547">Nucleotide-binding</keyword>
<keyword evidence="3" id="KW-0597">Phosphoprotein</keyword>
<dbReference type="Proteomes" id="UP000342300">
    <property type="component" value="Unassembled WGS sequence"/>
</dbReference>
<keyword evidence="7" id="KW-0067">ATP-binding</keyword>
<keyword evidence="10" id="KW-0812">Transmembrane</keyword>
<sequence>MSRDQFGRWAAQRKRRLQPGIPAESKATMTDTAKASHRPPRASTPIRLGSHASATRAWPHVLLATGCAIALTLLITSYVQSSLGLQALKDLSAQTARIDKIDRLQMLLINAETSVRGYLLTGDLVYLEPYEQAAPNIDLAITQLPRDFVDHGTVDVSVLAALAREKWKLMSEAVARQSLGEHTPDDMAGKILMDEVRRQLNVLRSYVLEEGRAVVDQSSARFALAQKVGAVLAGATLVLLIVLFAVLQRQFSLRERIANMLASENERLDIEVRKRTTELRQLARYLTNAREDEKARLARELHDELGALLTVAKLDSDWIARKLPQDVQAALGPRLERLKRTLADGIALKRRIIDDLRPPLLSELGLLESLRALASDTGAAPEIRVEIELPESAPEIDNERALVLFRIAQEAFSNALKYANPSQLKLSLSTDEHAAHLRISDNGRGFVVEQRPRDRHGIDGMKHRVQTYGGDFVIRSEPGNGTTVAASIPLR</sequence>
<evidence type="ECO:0000256" key="5">
    <source>
        <dbReference type="ARBA" id="ARBA00022741"/>
    </source>
</evidence>
<feature type="transmembrane region" description="Helical" evidence="10">
    <location>
        <begin position="228"/>
        <end position="247"/>
    </location>
</feature>
<dbReference type="EC" id="2.7.13.3" evidence="2"/>
<evidence type="ECO:0000313" key="13">
    <source>
        <dbReference type="Proteomes" id="UP000342300"/>
    </source>
</evidence>